<protein>
    <recommendedName>
        <fullName evidence="4 7">Trehalase</fullName>
        <ecNumber evidence="3 7">3.2.1.28</ecNumber>
    </recommendedName>
    <alternativeName>
        <fullName evidence="7">Alpha-trehalose glucohydrolase</fullName>
    </alternativeName>
</protein>
<evidence type="ECO:0000256" key="7">
    <source>
        <dbReference type="RuleBase" id="RU361180"/>
    </source>
</evidence>
<dbReference type="EMBL" id="NEVH01005277">
    <property type="protein sequence ID" value="PNF39211.1"/>
    <property type="molecule type" value="Genomic_DNA"/>
</dbReference>
<dbReference type="InterPro" id="IPR001661">
    <property type="entry name" value="Glyco_hydro_37"/>
</dbReference>
<evidence type="ECO:0000256" key="2">
    <source>
        <dbReference type="ARBA" id="ARBA00005615"/>
    </source>
</evidence>
<sequence length="605" mass="70248">MRAVLRECIYCISFSDAVSTKRDAMVVLADADIILCAVTICFLGAAVAEYQQPCNSPIYCYGDLLKTVQLSDIYNDSKTFVDKKQRQPPTETLQLFEDFMAQTGGNPDRDQVIEFVERTFVEGNELQPWVPGDWVENPAILQKIADPDLREWARDLNVLWKNLSRKMSDDVHEHPDEYSIIYVPNGFVIPGGRFREFYYWDTYWIIQGLLLSEMYHTTRGILENFLSMVEKYGFVPNGGRVYYVQRSQPPLLIPMVHSYVTQTSNITFLRNNINLLEAEFQFWMTNRTVTVNKQGKEYRLARYYAATQGPRPESYSEDYHNAEFFPTEKEKEDFYINIKSAAESGWDFSSRWFIANGTNAGDLLNIQTENIIPVDLNSFLFWDAVLLAKFYEKLGNLEKSQHYHNVAEQWKAAVTAVHWNEKVGTWLDYDILNNKSREYFYPSNLAPLWTQCYDEAFSEYYAHKTVQYISDETIRSYLGGIPTSLELTDEQWDLPNAWPPLQIIVIQGLLYTKDPGANNLAYELARNWIYANHKGYLDAKEMFEKYDAEYPGKYGGGGEYTVQSGFGWTNGVIMELLNTYGLNLTSAKNRRTHYLKRGWLTPYYR</sequence>
<keyword evidence="6 7" id="KW-0326">Glycosidase</keyword>
<dbReference type="SUPFAM" id="SSF48208">
    <property type="entry name" value="Six-hairpin glycosidases"/>
    <property type="match status" value="1"/>
</dbReference>
<dbReference type="AlphaFoldDB" id="A0A2J7REE6"/>
<evidence type="ECO:0000256" key="4">
    <source>
        <dbReference type="ARBA" id="ARBA00019905"/>
    </source>
</evidence>
<organism evidence="8 9">
    <name type="scientific">Cryptotermes secundus</name>
    <dbReference type="NCBI Taxonomy" id="105785"/>
    <lineage>
        <taxon>Eukaryota</taxon>
        <taxon>Metazoa</taxon>
        <taxon>Ecdysozoa</taxon>
        <taxon>Arthropoda</taxon>
        <taxon>Hexapoda</taxon>
        <taxon>Insecta</taxon>
        <taxon>Pterygota</taxon>
        <taxon>Neoptera</taxon>
        <taxon>Polyneoptera</taxon>
        <taxon>Dictyoptera</taxon>
        <taxon>Blattodea</taxon>
        <taxon>Blattoidea</taxon>
        <taxon>Termitoidae</taxon>
        <taxon>Kalotermitidae</taxon>
        <taxon>Cryptotermitinae</taxon>
        <taxon>Cryptotermes</taxon>
    </lineage>
</organism>
<accession>A0A2J7REE6</accession>
<dbReference type="STRING" id="105785.A0A2J7REE6"/>
<dbReference type="PROSITE" id="PS00928">
    <property type="entry name" value="TREHALASE_2"/>
    <property type="match status" value="1"/>
</dbReference>
<dbReference type="PANTHER" id="PTHR23403">
    <property type="entry name" value="TREHALASE"/>
    <property type="match status" value="1"/>
</dbReference>
<proteinExistence type="inferred from homology"/>
<dbReference type="Proteomes" id="UP000235965">
    <property type="component" value="Unassembled WGS sequence"/>
</dbReference>
<dbReference type="PROSITE" id="PS00927">
    <property type="entry name" value="TREHALASE_1"/>
    <property type="match status" value="1"/>
</dbReference>
<dbReference type="GO" id="GO:0005993">
    <property type="term" value="P:trehalose catabolic process"/>
    <property type="evidence" value="ECO:0007669"/>
    <property type="project" value="TreeGrafter"/>
</dbReference>
<keyword evidence="9" id="KW-1185">Reference proteome</keyword>
<comment type="catalytic activity">
    <reaction evidence="1 7">
        <text>alpha,alpha-trehalose + H2O = alpha-D-glucose + beta-D-glucose</text>
        <dbReference type="Rhea" id="RHEA:32675"/>
        <dbReference type="ChEBI" id="CHEBI:15377"/>
        <dbReference type="ChEBI" id="CHEBI:15903"/>
        <dbReference type="ChEBI" id="CHEBI:16551"/>
        <dbReference type="ChEBI" id="CHEBI:17925"/>
        <dbReference type="EC" id="3.2.1.28"/>
    </reaction>
</comment>
<keyword evidence="5 7" id="KW-0378">Hydrolase</keyword>
<dbReference type="InterPro" id="IPR018232">
    <property type="entry name" value="Glyco_hydro_37_CS"/>
</dbReference>
<evidence type="ECO:0000256" key="3">
    <source>
        <dbReference type="ARBA" id="ARBA00012757"/>
    </source>
</evidence>
<evidence type="ECO:0000313" key="9">
    <source>
        <dbReference type="Proteomes" id="UP000235965"/>
    </source>
</evidence>
<evidence type="ECO:0000313" key="8">
    <source>
        <dbReference type="EMBL" id="PNF39211.1"/>
    </source>
</evidence>
<evidence type="ECO:0000256" key="1">
    <source>
        <dbReference type="ARBA" id="ARBA00001576"/>
    </source>
</evidence>
<dbReference type="Gene3D" id="1.50.10.10">
    <property type="match status" value="1"/>
</dbReference>
<dbReference type="Pfam" id="PF01204">
    <property type="entry name" value="Trehalase"/>
    <property type="match status" value="1"/>
</dbReference>
<dbReference type="EC" id="3.2.1.28" evidence="3 7"/>
<dbReference type="InterPro" id="IPR012341">
    <property type="entry name" value="6hp_glycosidase-like_sf"/>
</dbReference>
<dbReference type="FunCoup" id="A0A2J7REE6">
    <property type="interactions" value="186"/>
</dbReference>
<evidence type="ECO:0000256" key="5">
    <source>
        <dbReference type="ARBA" id="ARBA00022801"/>
    </source>
</evidence>
<dbReference type="GO" id="GO:0004555">
    <property type="term" value="F:alpha,alpha-trehalase activity"/>
    <property type="evidence" value="ECO:0007669"/>
    <property type="project" value="UniProtKB-EC"/>
</dbReference>
<gene>
    <name evidence="8" type="ORF">B7P43_G01300</name>
</gene>
<dbReference type="OrthoDB" id="3542292at2759"/>
<comment type="similarity">
    <text evidence="2 7">Belongs to the glycosyl hydrolase 37 family.</text>
</comment>
<dbReference type="InterPro" id="IPR008928">
    <property type="entry name" value="6-hairpin_glycosidase_sf"/>
</dbReference>
<comment type="caution">
    <text evidence="8">The sequence shown here is derived from an EMBL/GenBank/DDBJ whole genome shotgun (WGS) entry which is preliminary data.</text>
</comment>
<reference evidence="8 9" key="1">
    <citation type="submission" date="2017-12" db="EMBL/GenBank/DDBJ databases">
        <title>Hemimetabolous genomes reveal molecular basis of termite eusociality.</title>
        <authorList>
            <person name="Harrison M.C."/>
            <person name="Jongepier E."/>
            <person name="Robertson H.M."/>
            <person name="Arning N."/>
            <person name="Bitard-Feildel T."/>
            <person name="Chao H."/>
            <person name="Childers C.P."/>
            <person name="Dinh H."/>
            <person name="Doddapaneni H."/>
            <person name="Dugan S."/>
            <person name="Gowin J."/>
            <person name="Greiner C."/>
            <person name="Han Y."/>
            <person name="Hu H."/>
            <person name="Hughes D.S.T."/>
            <person name="Huylmans A.-K."/>
            <person name="Kemena C."/>
            <person name="Kremer L.P.M."/>
            <person name="Lee S.L."/>
            <person name="Lopez-Ezquerra A."/>
            <person name="Mallet L."/>
            <person name="Monroy-Kuhn J.M."/>
            <person name="Moser A."/>
            <person name="Murali S.C."/>
            <person name="Muzny D.M."/>
            <person name="Otani S."/>
            <person name="Piulachs M.-D."/>
            <person name="Poelchau M."/>
            <person name="Qu J."/>
            <person name="Schaub F."/>
            <person name="Wada-Katsumata A."/>
            <person name="Worley K.C."/>
            <person name="Xie Q."/>
            <person name="Ylla G."/>
            <person name="Poulsen M."/>
            <person name="Gibbs R.A."/>
            <person name="Schal C."/>
            <person name="Richards S."/>
            <person name="Belles X."/>
            <person name="Korb J."/>
            <person name="Bornberg-Bauer E."/>
        </authorList>
    </citation>
    <scope>NUCLEOTIDE SEQUENCE [LARGE SCALE GENOMIC DNA]</scope>
    <source>
        <tissue evidence="8">Whole body</tissue>
    </source>
</reference>
<name>A0A2J7REE6_9NEOP</name>
<dbReference type="InParanoid" id="A0A2J7REE6"/>
<evidence type="ECO:0000256" key="6">
    <source>
        <dbReference type="ARBA" id="ARBA00023295"/>
    </source>
</evidence>
<dbReference type="PANTHER" id="PTHR23403:SF1">
    <property type="entry name" value="TREHALASE"/>
    <property type="match status" value="1"/>
</dbReference>
<dbReference type="PRINTS" id="PR00744">
    <property type="entry name" value="GLHYDRLASE37"/>
</dbReference>